<comment type="caution">
    <text evidence="1">The sequence shown here is derived from an EMBL/GenBank/DDBJ whole genome shotgun (WGS) entry which is preliminary data.</text>
</comment>
<protein>
    <recommendedName>
        <fullName evidence="3">DUF1963 domain-containing protein</fullName>
    </recommendedName>
</protein>
<dbReference type="EMBL" id="QENQ01000001">
    <property type="protein sequence ID" value="PVX30285.1"/>
    <property type="molecule type" value="Genomic_DNA"/>
</dbReference>
<evidence type="ECO:0008006" key="3">
    <source>
        <dbReference type="Google" id="ProtNLM"/>
    </source>
</evidence>
<evidence type="ECO:0000313" key="2">
    <source>
        <dbReference type="Proteomes" id="UP000245890"/>
    </source>
</evidence>
<proteinExistence type="predicted"/>
<evidence type="ECO:0000313" key="1">
    <source>
        <dbReference type="EMBL" id="PVX30285.1"/>
    </source>
</evidence>
<dbReference type="OrthoDB" id="7845180at2"/>
<dbReference type="AlphaFoldDB" id="A0A2U0SG86"/>
<organism evidence="1 2">
    <name type="scientific">Sphingomonas pokkalii</name>
    <dbReference type="NCBI Taxonomy" id="2175090"/>
    <lineage>
        <taxon>Bacteria</taxon>
        <taxon>Pseudomonadati</taxon>
        <taxon>Pseudomonadota</taxon>
        <taxon>Alphaproteobacteria</taxon>
        <taxon>Sphingomonadales</taxon>
        <taxon>Sphingomonadaceae</taxon>
        <taxon>Sphingomonas</taxon>
    </lineage>
</organism>
<sequence length="298" mass="33127">MQAYDIDIGSWRTGNPDRGEHGWCFGLPPGIAPEQWPLDPVTGHPLVHGFTLLLPEDYRVHGPDIVAIAFFATPADGNDGGARTWNDAVAEIVEAPGSDRPQDPDLARWWERARQAHPRLHRMKDILDYSYAAVLLTRAEFDGPLCRPPAPVLPPERHDAPPPDWISAGSAPAFETFSGQSPFADTPDPWSIHRPLRLLPRAEDPNAGIAPQETWDNADAANGYRSPYYTAEDGEWHEQPWLKDHGYNHLGGTMRPCQAVPAFSPFYIEFEEMLGGYNFGGGNAQLDLRDLQFDWACG</sequence>
<accession>A0A2U0SG86</accession>
<gene>
    <name evidence="1" type="ORF">DD559_13845</name>
</gene>
<reference evidence="1 2" key="1">
    <citation type="submission" date="2018-05" db="EMBL/GenBank/DDBJ databases">
        <title>Description of Sphingomonas pokkalii sp nov, isolated from the rhizosphere of saline tolerant pokkali rice and its draft genome analysis.</title>
        <authorList>
            <person name="Menon R."/>
            <person name="Kumari S."/>
            <person name="Rameshkumar N."/>
        </authorList>
    </citation>
    <scope>NUCLEOTIDE SEQUENCE [LARGE SCALE GENOMIC DNA]</scope>
    <source>
        <strain evidence="1 2">L3B27</strain>
    </source>
</reference>
<name>A0A2U0SG86_9SPHN</name>
<dbReference type="RefSeq" id="WP_116469696.1">
    <property type="nucleotide sequence ID" value="NZ_QENQ01000001.1"/>
</dbReference>
<dbReference type="Proteomes" id="UP000245890">
    <property type="component" value="Unassembled WGS sequence"/>
</dbReference>
<keyword evidence="2" id="KW-1185">Reference proteome</keyword>